<evidence type="ECO:0000313" key="3">
    <source>
        <dbReference type="EMBL" id="CAB4149744.1"/>
    </source>
</evidence>
<dbReference type="EMBL" id="LR796522">
    <property type="protein sequence ID" value="CAB4149744.1"/>
    <property type="molecule type" value="Genomic_DNA"/>
</dbReference>
<dbReference type="Gene3D" id="1.10.30.50">
    <property type="match status" value="1"/>
</dbReference>
<evidence type="ECO:0000256" key="1">
    <source>
        <dbReference type="SAM" id="MobiDB-lite"/>
    </source>
</evidence>
<protein>
    <submittedName>
        <fullName evidence="3">HNHc domain containing protein</fullName>
    </submittedName>
</protein>
<dbReference type="InterPro" id="IPR003615">
    <property type="entry name" value="HNH_nuc"/>
</dbReference>
<dbReference type="GO" id="GO:0004519">
    <property type="term" value="F:endonuclease activity"/>
    <property type="evidence" value="ECO:0007669"/>
    <property type="project" value="InterPro"/>
</dbReference>
<dbReference type="GO" id="GO:0003676">
    <property type="term" value="F:nucleic acid binding"/>
    <property type="evidence" value="ECO:0007669"/>
    <property type="project" value="InterPro"/>
</dbReference>
<sequence length="112" mass="12459">MSSKKGDPRNTKAYRRARLKVLVRDGHVCMYCGSSEDLTIDHVLSIKHHPESAMDLDNMVIACKPCNSRKGSRSQGVFLAQRDTPPVYPSFISPKRSEPIEDSPFTAKPTGI</sequence>
<dbReference type="Pfam" id="PF01844">
    <property type="entry name" value="HNH"/>
    <property type="match status" value="1"/>
</dbReference>
<dbReference type="SMART" id="SM00507">
    <property type="entry name" value="HNHc"/>
    <property type="match status" value="1"/>
</dbReference>
<name>A0A6J5MSD0_9CAUD</name>
<dbReference type="PANTHER" id="PTHR33877:SF2">
    <property type="entry name" value="OS07G0170200 PROTEIN"/>
    <property type="match status" value="1"/>
</dbReference>
<dbReference type="InterPro" id="IPR002711">
    <property type="entry name" value="HNH"/>
</dbReference>
<dbReference type="CDD" id="cd00085">
    <property type="entry name" value="HNHc"/>
    <property type="match status" value="1"/>
</dbReference>
<proteinExistence type="predicted"/>
<reference evidence="3" key="1">
    <citation type="submission" date="2020-04" db="EMBL/GenBank/DDBJ databases">
        <authorList>
            <person name="Chiriac C."/>
            <person name="Salcher M."/>
            <person name="Ghai R."/>
            <person name="Kavagutti S V."/>
        </authorList>
    </citation>
    <scope>NUCLEOTIDE SEQUENCE</scope>
</reference>
<dbReference type="GO" id="GO:0008270">
    <property type="term" value="F:zinc ion binding"/>
    <property type="evidence" value="ECO:0007669"/>
    <property type="project" value="InterPro"/>
</dbReference>
<evidence type="ECO:0000259" key="2">
    <source>
        <dbReference type="SMART" id="SM00507"/>
    </source>
</evidence>
<feature type="region of interest" description="Disordered" evidence="1">
    <location>
        <begin position="88"/>
        <end position="112"/>
    </location>
</feature>
<feature type="domain" description="HNH nuclease" evidence="2">
    <location>
        <begin position="16"/>
        <end position="68"/>
    </location>
</feature>
<gene>
    <name evidence="3" type="ORF">UFOVP550_25</name>
</gene>
<dbReference type="InterPro" id="IPR052892">
    <property type="entry name" value="NA-targeting_endonuclease"/>
</dbReference>
<organism evidence="3">
    <name type="scientific">uncultured Caudovirales phage</name>
    <dbReference type="NCBI Taxonomy" id="2100421"/>
    <lineage>
        <taxon>Viruses</taxon>
        <taxon>Duplodnaviria</taxon>
        <taxon>Heunggongvirae</taxon>
        <taxon>Uroviricota</taxon>
        <taxon>Caudoviricetes</taxon>
        <taxon>Peduoviridae</taxon>
        <taxon>Maltschvirus</taxon>
        <taxon>Maltschvirus maltsch</taxon>
    </lineage>
</organism>
<dbReference type="PANTHER" id="PTHR33877">
    <property type="entry name" value="SLL1193 PROTEIN"/>
    <property type="match status" value="1"/>
</dbReference>
<accession>A0A6J5MSD0</accession>